<dbReference type="SMART" id="SM01332">
    <property type="entry name" value="Cyclin_C"/>
    <property type="match status" value="1"/>
</dbReference>
<dbReference type="GO" id="GO:0051301">
    <property type="term" value="P:cell division"/>
    <property type="evidence" value="ECO:0007669"/>
    <property type="project" value="UniProtKB-KW"/>
</dbReference>
<evidence type="ECO:0000313" key="8">
    <source>
        <dbReference type="Proteomes" id="UP001162131"/>
    </source>
</evidence>
<dbReference type="FunFam" id="1.10.472.10:FF:000001">
    <property type="entry name" value="G2/mitotic-specific cyclin"/>
    <property type="match status" value="1"/>
</dbReference>
<dbReference type="Proteomes" id="UP001162131">
    <property type="component" value="Unassembled WGS sequence"/>
</dbReference>
<feature type="domain" description="Cyclin C-terminal" evidence="6">
    <location>
        <begin position="193"/>
        <end position="310"/>
    </location>
</feature>
<evidence type="ECO:0000256" key="3">
    <source>
        <dbReference type="ARBA" id="ARBA00023306"/>
    </source>
</evidence>
<dbReference type="CDD" id="cd20507">
    <property type="entry name" value="CYCLIN_CCNB1-like_rpt1"/>
    <property type="match status" value="1"/>
</dbReference>
<evidence type="ECO:0008006" key="9">
    <source>
        <dbReference type="Google" id="ProtNLM"/>
    </source>
</evidence>
<dbReference type="InterPro" id="IPR036915">
    <property type="entry name" value="Cyclin-like_sf"/>
</dbReference>
<dbReference type="EMBL" id="CAJZBQ010000032">
    <property type="protein sequence ID" value="CAG9322803.1"/>
    <property type="molecule type" value="Genomic_DNA"/>
</dbReference>
<dbReference type="InterPro" id="IPR046965">
    <property type="entry name" value="Cyclin_A/B-like"/>
</dbReference>
<sequence>MNKFSYQDENTSYIRPKPARSLSSSTYRQPLRALTPTLSISLQNQDNNSNENNDSHHQLGNYALEIYDNLFQSETEAVVNYNYLDLHIEINSKMRAILIDWIISAHLKFKLLPETLFIAVNLVDRYLEKKAVYKQHLQLVGLASLLIASKYEEIYPPETLNLVKIADNAYSKEQILLMESDILRTLDFKITVPSSWRFLERLSKITEMSPMEFAFARYLLELSLIEYHMLRYKLSLISASVVYLARKIFRIEPHWSKALGRQARVDESELKECARDLYVLLQGATLNPLEGIKEKFSRKDFMEVAKIRINVN</sequence>
<dbReference type="InterPro" id="IPR013763">
    <property type="entry name" value="Cyclin-like_dom"/>
</dbReference>
<gene>
    <name evidence="7" type="ORF">BSTOLATCC_MIC31919</name>
</gene>
<dbReference type="InterPro" id="IPR048258">
    <property type="entry name" value="Cyclins_cyclin-box"/>
</dbReference>
<dbReference type="Gene3D" id="1.10.472.10">
    <property type="entry name" value="Cyclin-like"/>
    <property type="match status" value="2"/>
</dbReference>
<dbReference type="InterPro" id="IPR006671">
    <property type="entry name" value="Cyclin_N"/>
</dbReference>
<keyword evidence="3" id="KW-0131">Cell cycle</keyword>
<dbReference type="Pfam" id="PF02984">
    <property type="entry name" value="Cyclin_C"/>
    <property type="match status" value="1"/>
</dbReference>
<dbReference type="SUPFAM" id="SSF47954">
    <property type="entry name" value="Cyclin-like"/>
    <property type="match status" value="2"/>
</dbReference>
<dbReference type="SMART" id="SM00385">
    <property type="entry name" value="CYCLIN"/>
    <property type="match status" value="2"/>
</dbReference>
<evidence type="ECO:0000259" key="6">
    <source>
        <dbReference type="SMART" id="SM01332"/>
    </source>
</evidence>
<dbReference type="GO" id="GO:0044772">
    <property type="term" value="P:mitotic cell cycle phase transition"/>
    <property type="evidence" value="ECO:0007669"/>
    <property type="project" value="InterPro"/>
</dbReference>
<evidence type="ECO:0000256" key="4">
    <source>
        <dbReference type="RuleBase" id="RU000383"/>
    </source>
</evidence>
<evidence type="ECO:0000256" key="1">
    <source>
        <dbReference type="ARBA" id="ARBA00022618"/>
    </source>
</evidence>
<feature type="domain" description="Cyclin-like" evidence="5">
    <location>
        <begin position="197"/>
        <end position="279"/>
    </location>
</feature>
<reference evidence="7" key="1">
    <citation type="submission" date="2021-09" db="EMBL/GenBank/DDBJ databases">
        <authorList>
            <consortium name="AG Swart"/>
            <person name="Singh M."/>
            <person name="Singh A."/>
            <person name="Seah K."/>
            <person name="Emmerich C."/>
        </authorList>
    </citation>
    <scope>NUCLEOTIDE SEQUENCE</scope>
    <source>
        <strain evidence="7">ATCC30299</strain>
    </source>
</reference>
<evidence type="ECO:0000313" key="7">
    <source>
        <dbReference type="EMBL" id="CAG9322803.1"/>
    </source>
</evidence>
<keyword evidence="8" id="KW-1185">Reference proteome</keyword>
<organism evidence="7 8">
    <name type="scientific">Blepharisma stoltei</name>
    <dbReference type="NCBI Taxonomy" id="1481888"/>
    <lineage>
        <taxon>Eukaryota</taxon>
        <taxon>Sar</taxon>
        <taxon>Alveolata</taxon>
        <taxon>Ciliophora</taxon>
        <taxon>Postciliodesmatophora</taxon>
        <taxon>Heterotrichea</taxon>
        <taxon>Heterotrichida</taxon>
        <taxon>Blepharismidae</taxon>
        <taxon>Blepharisma</taxon>
    </lineage>
</organism>
<name>A0AAU9JEM2_9CILI</name>
<keyword evidence="1" id="KW-0132">Cell division</keyword>
<protein>
    <recommendedName>
        <fullName evidence="9">Cyclin N-terminal domain-containing protein</fullName>
    </recommendedName>
</protein>
<dbReference type="InterPro" id="IPR039361">
    <property type="entry name" value="Cyclin"/>
</dbReference>
<dbReference type="Pfam" id="PF00134">
    <property type="entry name" value="Cyclin_N"/>
    <property type="match status" value="1"/>
</dbReference>
<accession>A0AAU9JEM2</accession>
<dbReference type="PANTHER" id="PTHR10177">
    <property type="entry name" value="CYCLINS"/>
    <property type="match status" value="1"/>
</dbReference>
<keyword evidence="2 4" id="KW-0195">Cyclin</keyword>
<feature type="domain" description="Cyclin-like" evidence="5">
    <location>
        <begin position="100"/>
        <end position="184"/>
    </location>
</feature>
<dbReference type="InterPro" id="IPR004367">
    <property type="entry name" value="Cyclin_C-dom"/>
</dbReference>
<dbReference type="AlphaFoldDB" id="A0AAU9JEM2"/>
<evidence type="ECO:0000256" key="2">
    <source>
        <dbReference type="ARBA" id="ARBA00023127"/>
    </source>
</evidence>
<dbReference type="GO" id="GO:0016538">
    <property type="term" value="F:cyclin-dependent protein serine/threonine kinase regulator activity"/>
    <property type="evidence" value="ECO:0007669"/>
    <property type="project" value="InterPro"/>
</dbReference>
<evidence type="ECO:0000259" key="5">
    <source>
        <dbReference type="SMART" id="SM00385"/>
    </source>
</evidence>
<proteinExistence type="inferred from homology"/>
<comment type="similarity">
    <text evidence="4">Belongs to the cyclin family.</text>
</comment>
<dbReference type="PIRSF" id="PIRSF001771">
    <property type="entry name" value="Cyclin_A_B_D_E"/>
    <property type="match status" value="1"/>
</dbReference>
<dbReference type="PROSITE" id="PS00292">
    <property type="entry name" value="CYCLINS"/>
    <property type="match status" value="1"/>
</dbReference>
<comment type="caution">
    <text evidence="7">The sequence shown here is derived from an EMBL/GenBank/DDBJ whole genome shotgun (WGS) entry which is preliminary data.</text>
</comment>